<protein>
    <submittedName>
        <fullName evidence="1">Uncharacterized protein</fullName>
    </submittedName>
</protein>
<accession>A0A3N0GP55</accession>
<name>A0A3N0GP55_9ACTN</name>
<gene>
    <name evidence="1" type="ORF">EFL26_14695</name>
</gene>
<evidence type="ECO:0000313" key="2">
    <source>
        <dbReference type="Proteomes" id="UP000279994"/>
    </source>
</evidence>
<organism evidence="1 2">
    <name type="scientific">Nocardioides pocheonensis</name>
    <dbReference type="NCBI Taxonomy" id="661485"/>
    <lineage>
        <taxon>Bacteria</taxon>
        <taxon>Bacillati</taxon>
        <taxon>Actinomycetota</taxon>
        <taxon>Actinomycetes</taxon>
        <taxon>Propionibacteriales</taxon>
        <taxon>Nocardioidaceae</taxon>
        <taxon>Nocardioides</taxon>
    </lineage>
</organism>
<sequence length="131" mass="13990">MGPTGQQPRTVRVVTIGAFILARVDEDAFLAGLMVARCAPRRGPGEGPAAWAGSGSWSPQRVLALCTARRLLVESHRVSGRDATPCPCASAGSAYPPCHTLRAVALEWADHPDYRPEWRAHPVPLQAARSA</sequence>
<evidence type="ECO:0000313" key="1">
    <source>
        <dbReference type="EMBL" id="RNM14171.1"/>
    </source>
</evidence>
<dbReference type="AlphaFoldDB" id="A0A3N0GP55"/>
<keyword evidence="2" id="KW-1185">Reference proteome</keyword>
<dbReference type="Proteomes" id="UP000279994">
    <property type="component" value="Unassembled WGS sequence"/>
</dbReference>
<comment type="caution">
    <text evidence="1">The sequence shown here is derived from an EMBL/GenBank/DDBJ whole genome shotgun (WGS) entry which is preliminary data.</text>
</comment>
<dbReference type="Pfam" id="PF19730">
    <property type="entry name" value="DUF6221"/>
    <property type="match status" value="1"/>
</dbReference>
<dbReference type="EMBL" id="RJSF01000040">
    <property type="protein sequence ID" value="RNM14171.1"/>
    <property type="molecule type" value="Genomic_DNA"/>
</dbReference>
<proteinExistence type="predicted"/>
<dbReference type="InterPro" id="IPR046193">
    <property type="entry name" value="DUF6221"/>
</dbReference>
<reference evidence="1 2" key="1">
    <citation type="submission" date="2018-11" db="EMBL/GenBank/DDBJ databases">
        <authorList>
            <person name="Li F."/>
        </authorList>
    </citation>
    <scope>NUCLEOTIDE SEQUENCE [LARGE SCALE GENOMIC DNA]</scope>
    <source>
        <strain evidence="1 2">Gsoil 818</strain>
    </source>
</reference>